<organism evidence="1 2">
    <name type="scientific">Blepharisma stoltei</name>
    <dbReference type="NCBI Taxonomy" id="1481888"/>
    <lineage>
        <taxon>Eukaryota</taxon>
        <taxon>Sar</taxon>
        <taxon>Alveolata</taxon>
        <taxon>Ciliophora</taxon>
        <taxon>Postciliodesmatophora</taxon>
        <taxon>Heterotrichea</taxon>
        <taxon>Heterotrichida</taxon>
        <taxon>Blepharismidae</taxon>
        <taxon>Blepharisma</taxon>
    </lineage>
</organism>
<name>A0AAU9JMK0_9CILI</name>
<keyword evidence="2" id="KW-1185">Reference proteome</keyword>
<accession>A0AAU9JMK0</accession>
<comment type="caution">
    <text evidence="1">The sequence shown here is derived from an EMBL/GenBank/DDBJ whole genome shotgun (WGS) entry which is preliminary data.</text>
</comment>
<dbReference type="AlphaFoldDB" id="A0AAU9JMK0"/>
<proteinExistence type="predicted"/>
<protein>
    <submittedName>
        <fullName evidence="1">Uncharacterized protein</fullName>
    </submittedName>
</protein>
<gene>
    <name evidence="1" type="ORF">BSTOLATCC_MIC47932</name>
</gene>
<evidence type="ECO:0000313" key="2">
    <source>
        <dbReference type="Proteomes" id="UP001162131"/>
    </source>
</evidence>
<sequence>MIRRSDITIPIVSDNYTSPVLTILLHFLNFQEFLNALRWNKQLLFMEILQWIEMHYWFKIASNGHRITIVNDENKRMVKSQYQKDDFEEYKTFL</sequence>
<dbReference type="Proteomes" id="UP001162131">
    <property type="component" value="Unassembled WGS sequence"/>
</dbReference>
<evidence type="ECO:0000313" key="1">
    <source>
        <dbReference type="EMBL" id="CAG9329101.1"/>
    </source>
</evidence>
<reference evidence="1" key="1">
    <citation type="submission" date="2021-09" db="EMBL/GenBank/DDBJ databases">
        <authorList>
            <consortium name="AG Swart"/>
            <person name="Singh M."/>
            <person name="Singh A."/>
            <person name="Seah K."/>
            <person name="Emmerich C."/>
        </authorList>
    </citation>
    <scope>NUCLEOTIDE SEQUENCE</scope>
    <source>
        <strain evidence="1">ATCC30299</strain>
    </source>
</reference>
<dbReference type="EMBL" id="CAJZBQ010000047">
    <property type="protein sequence ID" value="CAG9329101.1"/>
    <property type="molecule type" value="Genomic_DNA"/>
</dbReference>